<feature type="transmembrane region" description="Helical" evidence="2">
    <location>
        <begin position="86"/>
        <end position="112"/>
    </location>
</feature>
<evidence type="ECO:0000256" key="2">
    <source>
        <dbReference type="SAM" id="Phobius"/>
    </source>
</evidence>
<reference evidence="4 5" key="1">
    <citation type="journal article" date="2016" name="Mol. Biol. Evol.">
        <title>Comparative Genomics of Early-Diverging Mushroom-Forming Fungi Provides Insights into the Origins of Lignocellulose Decay Capabilities.</title>
        <authorList>
            <person name="Nagy L.G."/>
            <person name="Riley R."/>
            <person name="Tritt A."/>
            <person name="Adam C."/>
            <person name="Daum C."/>
            <person name="Floudas D."/>
            <person name="Sun H."/>
            <person name="Yadav J.S."/>
            <person name="Pangilinan J."/>
            <person name="Larsson K.H."/>
            <person name="Matsuura K."/>
            <person name="Barry K."/>
            <person name="Labutti K."/>
            <person name="Kuo R."/>
            <person name="Ohm R.A."/>
            <person name="Bhattacharya S.S."/>
            <person name="Shirouzu T."/>
            <person name="Yoshinaga Y."/>
            <person name="Martin F.M."/>
            <person name="Grigoriev I.V."/>
            <person name="Hibbett D.S."/>
        </authorList>
    </citation>
    <scope>NUCLEOTIDE SEQUENCE [LARGE SCALE GENOMIC DNA]</scope>
    <source>
        <strain evidence="4 5">HHB10207 ss-3</strain>
    </source>
</reference>
<keyword evidence="5" id="KW-1185">Reference proteome</keyword>
<dbReference type="Proteomes" id="UP000076798">
    <property type="component" value="Unassembled WGS sequence"/>
</dbReference>
<dbReference type="EMBL" id="KV428132">
    <property type="protein sequence ID" value="KZT35655.1"/>
    <property type="molecule type" value="Genomic_DNA"/>
</dbReference>
<dbReference type="PANTHER" id="PTHR40465">
    <property type="entry name" value="CHROMOSOME 1, WHOLE GENOME SHOTGUN SEQUENCE"/>
    <property type="match status" value="1"/>
</dbReference>
<feature type="transmembrane region" description="Helical" evidence="2">
    <location>
        <begin position="124"/>
        <end position="145"/>
    </location>
</feature>
<feature type="transmembrane region" description="Helical" evidence="2">
    <location>
        <begin position="206"/>
        <end position="228"/>
    </location>
</feature>
<sequence>MATPAAPIHLVLDNTFGALLIGVLISAALWGVTCIQTFIYYMTYPGDELHLKIIVALAWIFDTIHQILICHTAYTYLVTNFGNLEFLGVLVNTLVIEVFFTAFIALLVQCFFAMRVWILSSKNIVITSIVMAFVLSEFGAVMAYGIKGVNFTTLADLSKLKALSISVNALAAAGDIVIAATLCWLLHTSRTGFKRSDGMITKMIAFCVNTGLITSLCAIASLVTIVALPNAFVYIAFYFALGRLYSNSLLATLNARQALRNASRQDDISMSGGRGHTFSRSEAPRAVSIKVDTTRQVDYSDHDTADDDYKHTPSNSSIGEKMPPPFGRGDMV</sequence>
<dbReference type="OrthoDB" id="3263055at2759"/>
<dbReference type="STRING" id="1314776.A0A166ATD7"/>
<keyword evidence="2" id="KW-0812">Transmembrane</keyword>
<gene>
    <name evidence="4" type="ORF">SISSUDRAFT_1051079</name>
</gene>
<feature type="transmembrane region" description="Helical" evidence="2">
    <location>
        <begin position="165"/>
        <end position="186"/>
    </location>
</feature>
<organism evidence="4 5">
    <name type="scientific">Sistotremastrum suecicum HHB10207 ss-3</name>
    <dbReference type="NCBI Taxonomy" id="1314776"/>
    <lineage>
        <taxon>Eukaryota</taxon>
        <taxon>Fungi</taxon>
        <taxon>Dikarya</taxon>
        <taxon>Basidiomycota</taxon>
        <taxon>Agaricomycotina</taxon>
        <taxon>Agaricomycetes</taxon>
        <taxon>Sistotremastrales</taxon>
        <taxon>Sistotremastraceae</taxon>
        <taxon>Sistotremastrum</taxon>
    </lineage>
</organism>
<evidence type="ECO:0000256" key="1">
    <source>
        <dbReference type="SAM" id="MobiDB-lite"/>
    </source>
</evidence>
<keyword evidence="2" id="KW-0472">Membrane</keyword>
<dbReference type="Pfam" id="PF20152">
    <property type="entry name" value="DUF6534"/>
    <property type="match status" value="1"/>
</dbReference>
<dbReference type="PANTHER" id="PTHR40465:SF1">
    <property type="entry name" value="DUF6534 DOMAIN-CONTAINING PROTEIN"/>
    <property type="match status" value="1"/>
</dbReference>
<feature type="domain" description="DUF6534" evidence="3">
    <location>
        <begin position="171"/>
        <end position="257"/>
    </location>
</feature>
<dbReference type="InterPro" id="IPR045339">
    <property type="entry name" value="DUF6534"/>
</dbReference>
<feature type="transmembrane region" description="Helical" evidence="2">
    <location>
        <begin position="53"/>
        <end position="74"/>
    </location>
</feature>
<evidence type="ECO:0000313" key="5">
    <source>
        <dbReference type="Proteomes" id="UP000076798"/>
    </source>
</evidence>
<protein>
    <recommendedName>
        <fullName evidence="3">DUF6534 domain-containing protein</fullName>
    </recommendedName>
</protein>
<accession>A0A166ATD7</accession>
<dbReference type="AlphaFoldDB" id="A0A166ATD7"/>
<feature type="transmembrane region" description="Helical" evidence="2">
    <location>
        <begin position="234"/>
        <end position="255"/>
    </location>
</feature>
<proteinExistence type="predicted"/>
<feature type="transmembrane region" description="Helical" evidence="2">
    <location>
        <begin position="16"/>
        <end position="41"/>
    </location>
</feature>
<evidence type="ECO:0000259" key="3">
    <source>
        <dbReference type="Pfam" id="PF20152"/>
    </source>
</evidence>
<evidence type="ECO:0000313" key="4">
    <source>
        <dbReference type="EMBL" id="KZT35655.1"/>
    </source>
</evidence>
<keyword evidence="2" id="KW-1133">Transmembrane helix</keyword>
<name>A0A166ATD7_9AGAM</name>
<feature type="compositionally biased region" description="Basic and acidic residues" evidence="1">
    <location>
        <begin position="300"/>
        <end position="311"/>
    </location>
</feature>
<feature type="region of interest" description="Disordered" evidence="1">
    <location>
        <begin position="300"/>
        <end position="332"/>
    </location>
</feature>